<comment type="caution">
    <text evidence="1">The sequence shown here is derived from an EMBL/GenBank/DDBJ whole genome shotgun (WGS) entry which is preliminary data.</text>
</comment>
<dbReference type="Proteomes" id="UP001200032">
    <property type="component" value="Unassembled WGS sequence"/>
</dbReference>
<accession>A0ABS8RCF6</accession>
<sequence length="52" mass="5957">MTYRKLNFDELSKVSGGWSLSSQVNELVKDVVNSLNKWVQSCYAGYKDSPFH</sequence>
<organism evidence="1 2">
    <name type="scientific">Limosilactobacillus balticus</name>
    <dbReference type="NCBI Taxonomy" id="2759747"/>
    <lineage>
        <taxon>Bacteria</taxon>
        <taxon>Bacillati</taxon>
        <taxon>Bacillota</taxon>
        <taxon>Bacilli</taxon>
        <taxon>Lactobacillales</taxon>
        <taxon>Lactobacillaceae</taxon>
        <taxon>Limosilactobacillus</taxon>
    </lineage>
</organism>
<dbReference type="RefSeq" id="WP_182588448.1">
    <property type="nucleotide sequence ID" value="NZ_JACIVH010000042.1"/>
</dbReference>
<name>A0ABS8RCF6_9LACO</name>
<evidence type="ECO:0000313" key="1">
    <source>
        <dbReference type="EMBL" id="MCD7138712.1"/>
    </source>
</evidence>
<gene>
    <name evidence="1" type="ORF">LTY59_05710</name>
</gene>
<proteinExistence type="predicted"/>
<protein>
    <recommendedName>
        <fullName evidence="3">Bacteriocin</fullName>
    </recommendedName>
</protein>
<evidence type="ECO:0008006" key="3">
    <source>
        <dbReference type="Google" id="ProtNLM"/>
    </source>
</evidence>
<evidence type="ECO:0000313" key="2">
    <source>
        <dbReference type="Proteomes" id="UP001200032"/>
    </source>
</evidence>
<keyword evidence="2" id="KW-1185">Reference proteome</keyword>
<reference evidence="1 2" key="1">
    <citation type="submission" date="2021-12" db="EMBL/GenBank/DDBJ databases">
        <title>A phylogenomic analysis of Limosilactobacillus reuteri reveals ancient and stable evolutionary relationships with rodents and birds and zoonotic transmission to humans.</title>
        <authorList>
            <person name="Li F."/>
            <person name="Li X."/>
            <person name="Cheng C."/>
            <person name="Tollenaar S."/>
            <person name="Zhang J.S."/>
            <person name="Simpson D."/>
            <person name="Tasseva G."/>
            <person name="Perez-Munoz M.E."/>
            <person name="Frese S."/>
            <person name="Gaenzle M.G."/>
            <person name="Walter J."/>
            <person name="Zheng J."/>
        </authorList>
    </citation>
    <scope>NUCLEOTIDE SEQUENCE [LARGE SCALE GENOMIC DNA]</scope>
    <source>
        <strain evidence="1 2">WF-AF5-A</strain>
    </source>
</reference>
<dbReference type="EMBL" id="JAJPDJ010000059">
    <property type="protein sequence ID" value="MCD7138712.1"/>
    <property type="molecule type" value="Genomic_DNA"/>
</dbReference>